<name>A0A0N4UHE8_DRAME</name>
<dbReference type="Proteomes" id="UP000274756">
    <property type="component" value="Unassembled WGS sequence"/>
</dbReference>
<evidence type="ECO:0000313" key="1">
    <source>
        <dbReference type="EMBL" id="VDN51581.1"/>
    </source>
</evidence>
<evidence type="ECO:0000313" key="3">
    <source>
        <dbReference type="Proteomes" id="UP000274756"/>
    </source>
</evidence>
<organism evidence="2 4">
    <name type="scientific">Dracunculus medinensis</name>
    <name type="common">Guinea worm</name>
    <dbReference type="NCBI Taxonomy" id="318479"/>
    <lineage>
        <taxon>Eukaryota</taxon>
        <taxon>Metazoa</taxon>
        <taxon>Ecdysozoa</taxon>
        <taxon>Nematoda</taxon>
        <taxon>Chromadorea</taxon>
        <taxon>Rhabditida</taxon>
        <taxon>Spirurina</taxon>
        <taxon>Dracunculoidea</taxon>
        <taxon>Dracunculidae</taxon>
        <taxon>Dracunculus</taxon>
    </lineage>
</organism>
<protein>
    <submittedName>
        <fullName evidence="1 4">Uncharacterized protein</fullName>
    </submittedName>
</protein>
<dbReference type="OrthoDB" id="10473498at2759"/>
<reference evidence="1 3" key="2">
    <citation type="submission" date="2018-11" db="EMBL/GenBank/DDBJ databases">
        <authorList>
            <consortium name="Pathogen Informatics"/>
        </authorList>
    </citation>
    <scope>NUCLEOTIDE SEQUENCE [LARGE SCALE GENOMIC DNA]</scope>
</reference>
<dbReference type="AlphaFoldDB" id="A0A0N4UHE8"/>
<dbReference type="Proteomes" id="UP000038040">
    <property type="component" value="Unplaced"/>
</dbReference>
<dbReference type="EMBL" id="UYYG01000024">
    <property type="protein sequence ID" value="VDN51581.1"/>
    <property type="molecule type" value="Genomic_DNA"/>
</dbReference>
<evidence type="ECO:0000313" key="2">
    <source>
        <dbReference type="Proteomes" id="UP000038040"/>
    </source>
</evidence>
<evidence type="ECO:0000313" key="4">
    <source>
        <dbReference type="WBParaSite" id="DME_0000697501-mRNA-1"/>
    </source>
</evidence>
<reference evidence="4" key="1">
    <citation type="submission" date="2017-02" db="UniProtKB">
        <authorList>
            <consortium name="WormBaseParasite"/>
        </authorList>
    </citation>
    <scope>IDENTIFICATION</scope>
</reference>
<sequence>MIAILLQVQANKNLQNDNFFPFNLPSRWNCEEILQQNLTLAKIVVYARSHMRIPAMRCNNITRVSQTKQPHHRRDVKLHQMLQSLKDN</sequence>
<gene>
    <name evidence="1" type="ORF">DME_LOCUS1554</name>
</gene>
<proteinExistence type="predicted"/>
<dbReference type="WBParaSite" id="DME_0000697501-mRNA-1">
    <property type="protein sequence ID" value="DME_0000697501-mRNA-1"/>
    <property type="gene ID" value="DME_0000697501"/>
</dbReference>
<accession>A0A0N4UHE8</accession>
<keyword evidence="3" id="KW-1185">Reference proteome</keyword>